<feature type="transmembrane region" description="Helical" evidence="5">
    <location>
        <begin position="293"/>
        <end position="313"/>
    </location>
</feature>
<feature type="transmembrane region" description="Helical" evidence="5">
    <location>
        <begin position="176"/>
        <end position="196"/>
    </location>
</feature>
<evidence type="ECO:0000256" key="2">
    <source>
        <dbReference type="ARBA" id="ARBA00022692"/>
    </source>
</evidence>
<feature type="domain" description="Amino acid transporter transmembrane" evidence="6">
    <location>
        <begin position="37"/>
        <end position="397"/>
    </location>
</feature>
<dbReference type="InterPro" id="IPR013057">
    <property type="entry name" value="AA_transpt_TM"/>
</dbReference>
<proteinExistence type="predicted"/>
<gene>
    <name evidence="7" type="ORF">EHUX00137_LOCUS9886</name>
</gene>
<evidence type="ECO:0000259" key="6">
    <source>
        <dbReference type="Pfam" id="PF01490"/>
    </source>
</evidence>
<sequence length="491" mass="50926">MNVNFSSTSLFTIYSELDHDEQDARRAWLQDVGRVVKTSGPLLLAISGSALLPLPCAFGQAGIPGASVLLVLTAAANDYTTILMVRAASRLGVSSYEEAVLGSAGRAGLVVARVSLVVLLFGTLCGNLSAISETAERALVLAGWTRLAARHDVLLAGATVVVMPLSLLQLGEMGGISLFGLAMMVALLGYLAHACLHSHAALRPHMLSPQPAALPTAASTFGYALYVQPCVPPLLRSLPPGEQGRKTLERAAHLTFGVSALFYLLVGCSGLLLFDTKTPQNALQGFSGESGALLSGCFSLYLALCFAPIAAPLRETLVRLAKGSTAASIHTSELYRESLAGSPPLVLNMHTAPAELPPLSNALVTAFIVGAAHAVARLLPNASASIFAFTGATGVAMVACPTCRTHTSELTRSSPTASRAHTCTRPCSCRTRCCAAVPADLVLTRGAAGRARAGGLCAPRVDAHGGPPPQPAPRARHRLESARFAAGRANF</sequence>
<comment type="subcellular location">
    <subcellularLocation>
        <location evidence="1">Membrane</location>
        <topology evidence="1">Multi-pass membrane protein</topology>
    </subcellularLocation>
</comment>
<feature type="transmembrane region" description="Helical" evidence="5">
    <location>
        <begin position="110"/>
        <end position="132"/>
    </location>
</feature>
<dbReference type="Pfam" id="PF01490">
    <property type="entry name" value="Aa_trans"/>
    <property type="match status" value="1"/>
</dbReference>
<organism evidence="7">
    <name type="scientific">Emiliania huxleyi</name>
    <name type="common">Coccolithophore</name>
    <name type="synonym">Pontosphaera huxleyi</name>
    <dbReference type="NCBI Taxonomy" id="2903"/>
    <lineage>
        <taxon>Eukaryota</taxon>
        <taxon>Haptista</taxon>
        <taxon>Haptophyta</taxon>
        <taxon>Prymnesiophyceae</taxon>
        <taxon>Isochrysidales</taxon>
        <taxon>Noelaerhabdaceae</taxon>
        <taxon>Emiliania</taxon>
    </lineage>
</organism>
<evidence type="ECO:0000256" key="3">
    <source>
        <dbReference type="ARBA" id="ARBA00022989"/>
    </source>
</evidence>
<dbReference type="AlphaFoldDB" id="A0A7S3RXB3"/>
<dbReference type="PANTHER" id="PTHR22950:SF702">
    <property type="entry name" value="AMINO ACID TRANSPORTER PROTEIN"/>
    <property type="match status" value="1"/>
</dbReference>
<evidence type="ECO:0000256" key="4">
    <source>
        <dbReference type="ARBA" id="ARBA00023136"/>
    </source>
</evidence>
<dbReference type="EMBL" id="HBIR01013447">
    <property type="protein sequence ID" value="CAE0537767.1"/>
    <property type="molecule type" value="Transcribed_RNA"/>
</dbReference>
<dbReference type="PANTHER" id="PTHR22950">
    <property type="entry name" value="AMINO ACID TRANSPORTER"/>
    <property type="match status" value="1"/>
</dbReference>
<keyword evidence="4 5" id="KW-0472">Membrane</keyword>
<reference evidence="7" key="1">
    <citation type="submission" date="2021-01" db="EMBL/GenBank/DDBJ databases">
        <authorList>
            <person name="Corre E."/>
            <person name="Pelletier E."/>
            <person name="Niang G."/>
            <person name="Scheremetjew M."/>
            <person name="Finn R."/>
            <person name="Kale V."/>
            <person name="Holt S."/>
            <person name="Cochrane G."/>
            <person name="Meng A."/>
            <person name="Brown T."/>
            <person name="Cohen L."/>
        </authorList>
    </citation>
    <scope>NUCLEOTIDE SEQUENCE</scope>
    <source>
        <strain evidence="7">379</strain>
    </source>
</reference>
<evidence type="ECO:0000256" key="1">
    <source>
        <dbReference type="ARBA" id="ARBA00004141"/>
    </source>
</evidence>
<keyword evidence="3 5" id="KW-1133">Transmembrane helix</keyword>
<name>A0A7S3RXB3_EMIHU</name>
<evidence type="ECO:0000313" key="7">
    <source>
        <dbReference type="EMBL" id="CAE0537767.1"/>
    </source>
</evidence>
<protein>
    <recommendedName>
        <fullName evidence="6">Amino acid transporter transmembrane domain-containing protein</fullName>
    </recommendedName>
</protein>
<dbReference type="GO" id="GO:0016020">
    <property type="term" value="C:membrane"/>
    <property type="evidence" value="ECO:0007669"/>
    <property type="project" value="UniProtKB-SubCell"/>
</dbReference>
<dbReference type="GO" id="GO:0015179">
    <property type="term" value="F:L-amino acid transmembrane transporter activity"/>
    <property type="evidence" value="ECO:0007669"/>
    <property type="project" value="TreeGrafter"/>
</dbReference>
<feature type="transmembrane region" description="Helical" evidence="5">
    <location>
        <begin position="254"/>
        <end position="273"/>
    </location>
</feature>
<feature type="transmembrane region" description="Helical" evidence="5">
    <location>
        <begin position="153"/>
        <end position="170"/>
    </location>
</feature>
<keyword evidence="2 5" id="KW-0812">Transmembrane</keyword>
<accession>A0A7S3RXB3</accession>
<evidence type="ECO:0000256" key="5">
    <source>
        <dbReference type="SAM" id="Phobius"/>
    </source>
</evidence>